<name>A0A953J9Q6_9BACT</name>
<evidence type="ECO:0000256" key="1">
    <source>
        <dbReference type="SAM" id="Phobius"/>
    </source>
</evidence>
<comment type="caution">
    <text evidence="2">The sequence shown here is derived from an EMBL/GenBank/DDBJ whole genome shotgun (WGS) entry which is preliminary data.</text>
</comment>
<accession>A0A953J9Q6</accession>
<reference evidence="2" key="1">
    <citation type="journal article" date="2021" name="bioRxiv">
        <title>Unraveling nitrogen, sulfur and carbon metabolic pathways and microbial community transcriptional responses to substrate deprivation and toxicity stresses in a bioreactor mimicking anoxic brackish coastal sediment conditions.</title>
        <authorList>
            <person name="Martins P.D."/>
            <person name="Echeveste M.J."/>
            <person name="Arshad A."/>
            <person name="Kurth J."/>
            <person name="Ouboter H."/>
            <person name="Jetten M.S.M."/>
            <person name="Welte C.U."/>
        </authorList>
    </citation>
    <scope>NUCLEOTIDE SEQUENCE</scope>
    <source>
        <strain evidence="2">MAG_39</strain>
    </source>
</reference>
<feature type="transmembrane region" description="Helical" evidence="1">
    <location>
        <begin position="242"/>
        <end position="263"/>
    </location>
</feature>
<protein>
    <recommendedName>
        <fullName evidence="4">O-antigen ligase family protein</fullName>
    </recommendedName>
</protein>
<dbReference type="AlphaFoldDB" id="A0A953J9Q6"/>
<evidence type="ECO:0008006" key="4">
    <source>
        <dbReference type="Google" id="ProtNLM"/>
    </source>
</evidence>
<keyword evidence="1" id="KW-0812">Transmembrane</keyword>
<keyword evidence="1" id="KW-1133">Transmembrane helix</keyword>
<gene>
    <name evidence="2" type="ORF">K8I29_05645</name>
</gene>
<feature type="transmembrane region" description="Helical" evidence="1">
    <location>
        <begin position="88"/>
        <end position="107"/>
    </location>
</feature>
<organism evidence="2 3">
    <name type="scientific">Candidatus Nitrobium versatile</name>
    <dbReference type="NCBI Taxonomy" id="2884831"/>
    <lineage>
        <taxon>Bacteria</taxon>
        <taxon>Pseudomonadati</taxon>
        <taxon>Nitrospirota</taxon>
        <taxon>Nitrospiria</taxon>
        <taxon>Nitrospirales</taxon>
        <taxon>Nitrospiraceae</taxon>
        <taxon>Candidatus Nitrobium</taxon>
    </lineage>
</organism>
<proteinExistence type="predicted"/>
<keyword evidence="1" id="KW-0472">Membrane</keyword>
<feature type="transmembrane region" description="Helical" evidence="1">
    <location>
        <begin position="59"/>
        <end position="76"/>
    </location>
</feature>
<feature type="transmembrane region" description="Helical" evidence="1">
    <location>
        <begin position="31"/>
        <end position="47"/>
    </location>
</feature>
<evidence type="ECO:0000313" key="2">
    <source>
        <dbReference type="EMBL" id="MBZ0155684.1"/>
    </source>
</evidence>
<dbReference type="EMBL" id="JAIOIV010000042">
    <property type="protein sequence ID" value="MBZ0155684.1"/>
    <property type="molecule type" value="Genomic_DNA"/>
</dbReference>
<reference evidence="2" key="2">
    <citation type="submission" date="2021-08" db="EMBL/GenBank/DDBJ databases">
        <authorList>
            <person name="Dalcin Martins P."/>
        </authorList>
    </citation>
    <scope>NUCLEOTIDE SEQUENCE</scope>
    <source>
        <strain evidence="2">MAG_39</strain>
    </source>
</reference>
<feature type="transmembrane region" description="Helical" evidence="1">
    <location>
        <begin position="114"/>
        <end position="145"/>
    </location>
</feature>
<dbReference type="Proteomes" id="UP000705867">
    <property type="component" value="Unassembled WGS sequence"/>
</dbReference>
<feature type="transmembrane region" description="Helical" evidence="1">
    <location>
        <begin position="275"/>
        <end position="300"/>
    </location>
</feature>
<sequence>MNLFLIIFGLAIVLLFSYFNSGNFDYSFMGRMTLIIMTVYTLTSLFFQRIKKFDDLIEVNNIFLVIMILLIINNLGENIVEDIYIDQLKSTVGFIIIFIPLRLCIFNRMSLFELLLLFFCIYLTIVTGSRSSLVGFVVFVLLYAYKLNIKIFSIMVSAFILSMTISHSFFSEHFIVSQEGSNSVRMFMLSIPFSYGDGIGDYLFGMGFLKWKGILINNVGNIFWLTDEFAEGANPHNFIVELFIRGGGVLVIFLGYLLFRILFRNRISPFLIAGLIPVFLGTTTGYERYVLAVLIAYAIIAKRIDALESRLMSL</sequence>
<feature type="transmembrane region" description="Helical" evidence="1">
    <location>
        <begin position="151"/>
        <end position="170"/>
    </location>
</feature>
<evidence type="ECO:0000313" key="3">
    <source>
        <dbReference type="Proteomes" id="UP000705867"/>
    </source>
</evidence>